<evidence type="ECO:0000313" key="2">
    <source>
        <dbReference type="WBParaSite" id="JU765_v2.g9667.t1"/>
    </source>
</evidence>
<organism evidence="1 2">
    <name type="scientific">Panagrolaimus sp. JU765</name>
    <dbReference type="NCBI Taxonomy" id="591449"/>
    <lineage>
        <taxon>Eukaryota</taxon>
        <taxon>Metazoa</taxon>
        <taxon>Ecdysozoa</taxon>
        <taxon>Nematoda</taxon>
        <taxon>Chromadorea</taxon>
        <taxon>Rhabditida</taxon>
        <taxon>Tylenchina</taxon>
        <taxon>Panagrolaimomorpha</taxon>
        <taxon>Panagrolaimoidea</taxon>
        <taxon>Panagrolaimidae</taxon>
        <taxon>Panagrolaimus</taxon>
    </lineage>
</organism>
<reference evidence="2" key="1">
    <citation type="submission" date="2022-11" db="UniProtKB">
        <authorList>
            <consortium name="WormBaseParasite"/>
        </authorList>
    </citation>
    <scope>IDENTIFICATION</scope>
</reference>
<accession>A0AC34RSK0</accession>
<dbReference type="WBParaSite" id="JU765_v2.g9667.t1">
    <property type="protein sequence ID" value="JU765_v2.g9667.t1"/>
    <property type="gene ID" value="JU765_v2.g9667"/>
</dbReference>
<protein>
    <submittedName>
        <fullName evidence="2">Uncharacterized protein</fullName>
    </submittedName>
</protein>
<name>A0AC34RSK0_9BILA</name>
<sequence length="176" mass="19543">MSTEVFKTISERLSTETATTPNISKDLDETITEQVEADSNVQNNPEFVQETVCFQTVPSATSSFEKVVPNPEDSSKEYQQSSSSTPPVDSSSNSSTSSQNLALLKFAPVIATIISGVFKTYKNNRGIQKLSKECYNSVLNRHKLKNSQFSRETLSSTNNWSILNFANSISTKLRRK</sequence>
<evidence type="ECO:0000313" key="1">
    <source>
        <dbReference type="Proteomes" id="UP000887576"/>
    </source>
</evidence>
<dbReference type="Proteomes" id="UP000887576">
    <property type="component" value="Unplaced"/>
</dbReference>
<proteinExistence type="predicted"/>